<gene>
    <name evidence="2" type="ORF">SAMN04489727_8366</name>
</gene>
<dbReference type="EMBL" id="FNSO01000004">
    <property type="protein sequence ID" value="SED55925.1"/>
    <property type="molecule type" value="Genomic_DNA"/>
</dbReference>
<evidence type="ECO:0008006" key="4">
    <source>
        <dbReference type="Google" id="ProtNLM"/>
    </source>
</evidence>
<sequence>MRDTRARSSFGFLARALGACRADRTTGSLYLAGHPGGVVHLREGAVAAVDSPGAPGADALLVRSGRISEPDWSAVLRAGGVPRGIGRAALRLVATMAVQDGAFAIVAGTIDEYAVDPDPLDVPLPVSPGIELDRLLAETARRLDALASLPTAVSPHRERLAAVTGAEPAALSTTRRAIIEGADGRRSARDIAFLLGRNVFPVTVEVSRMVGDGLLTIADGVPGTTTGSLAPLRPRTPETGAAVAVTDPKPRLPRREPGASGAGDDPPRPSGWQVLPRLLNRIRAGPATAPRGDTPHRKGTTHGP</sequence>
<dbReference type="STRING" id="208445.SAMN04489727_8366"/>
<dbReference type="RefSeq" id="WP_091317614.1">
    <property type="nucleotide sequence ID" value="NZ_FNSO01000004.1"/>
</dbReference>
<name>A0A1H5BNE7_9PSEU</name>
<dbReference type="Proteomes" id="UP000199622">
    <property type="component" value="Unassembled WGS sequence"/>
</dbReference>
<protein>
    <recommendedName>
        <fullName evidence="4">MarR family transcriptional regulator</fullName>
    </recommendedName>
</protein>
<feature type="region of interest" description="Disordered" evidence="1">
    <location>
        <begin position="222"/>
        <end position="304"/>
    </location>
</feature>
<dbReference type="OrthoDB" id="4550778at2"/>
<organism evidence="2 3">
    <name type="scientific">Amycolatopsis tolypomycina</name>
    <dbReference type="NCBI Taxonomy" id="208445"/>
    <lineage>
        <taxon>Bacteria</taxon>
        <taxon>Bacillati</taxon>
        <taxon>Actinomycetota</taxon>
        <taxon>Actinomycetes</taxon>
        <taxon>Pseudonocardiales</taxon>
        <taxon>Pseudonocardiaceae</taxon>
        <taxon>Amycolatopsis</taxon>
    </lineage>
</organism>
<evidence type="ECO:0000313" key="3">
    <source>
        <dbReference type="Proteomes" id="UP000199622"/>
    </source>
</evidence>
<feature type="compositionally biased region" description="Basic and acidic residues" evidence="1">
    <location>
        <begin position="248"/>
        <end position="257"/>
    </location>
</feature>
<proteinExistence type="predicted"/>
<accession>A0A1H5BNE7</accession>
<keyword evidence="3" id="KW-1185">Reference proteome</keyword>
<dbReference type="AlphaFoldDB" id="A0A1H5BNE7"/>
<evidence type="ECO:0000256" key="1">
    <source>
        <dbReference type="SAM" id="MobiDB-lite"/>
    </source>
</evidence>
<reference evidence="3" key="1">
    <citation type="submission" date="2016-10" db="EMBL/GenBank/DDBJ databases">
        <authorList>
            <person name="Varghese N."/>
            <person name="Submissions S."/>
        </authorList>
    </citation>
    <scope>NUCLEOTIDE SEQUENCE [LARGE SCALE GENOMIC DNA]</scope>
    <source>
        <strain evidence="3">DSM 44544</strain>
    </source>
</reference>
<evidence type="ECO:0000313" key="2">
    <source>
        <dbReference type="EMBL" id="SED55925.1"/>
    </source>
</evidence>